<feature type="compositionally biased region" description="Low complexity" evidence="3">
    <location>
        <begin position="200"/>
        <end position="212"/>
    </location>
</feature>
<evidence type="ECO:0000256" key="2">
    <source>
        <dbReference type="SAM" id="Coils"/>
    </source>
</evidence>
<feature type="compositionally biased region" description="Low complexity" evidence="3">
    <location>
        <begin position="106"/>
        <end position="118"/>
    </location>
</feature>
<dbReference type="OrthoDB" id="6187564at2"/>
<feature type="coiled-coil region" evidence="2">
    <location>
        <begin position="360"/>
        <end position="417"/>
    </location>
</feature>
<dbReference type="GO" id="GO:0003677">
    <property type="term" value="F:DNA binding"/>
    <property type="evidence" value="ECO:0007669"/>
    <property type="project" value="InterPro"/>
</dbReference>
<dbReference type="PANTHER" id="PTHR11070">
    <property type="entry name" value="UVRD / RECB / PCRA DNA HELICASE FAMILY MEMBER"/>
    <property type="match status" value="1"/>
</dbReference>
<sequence length="1136" mass="131004">MSNFNQELKEILPINSKEKLDALFKLMSRRHTVITTYIDIAIFKFLTDTNLRNTYCIRTGRTLSNVLFNIEAIEKKKKKKASQKESDDKKAKANPERKPAKETYTPRPAVPVRRPAAPESVYRQGKIKHTPIGHSYVPEGPRLQKNKGVSSLQFDVSKAIAIMNSASAVDKISLEQRAAAESYRPKPEEPKKKETSVPQSTGSWSISSTTTEQSKKSESVPSTTSLSKEKETLIEIVEELEACETARNKVGIFAIARVHCIYDGKPNNFWFTSRLYAPRELSSLNGYGRFVPKYSDVAIRMQKSEVGTSFDYATINKIKRLESHTVLLENQSNIQNHTISIAGDKLTYQYRNLTEFLYSLRKNQQTIREIEARLNDLEEKKKGNTSRSEQSKNNASIAELQKEYRILTEQQEDLKNITIYIRKQGEMRYSYVVDPIQTGIMEKHLYDGKTVVIQGGPGTGKTTTMIHRLAYLTDIFAIDEDEKNRINKYKLSSHQRKQLREAIKNHRDWMFFSPSVLLKDYLADAMEKEGLTHVSEKVRNWTDYCRMILQEDYNLLETSYSKAPFKVCYSTETLFYQGFNVVKAFTDFYLDQWRNVKYELPQLNTDGVIYEWTAIAQNIKNRFDSATEFELNHFVILFNSLESVYGNDCKKLLNERNNTIGELAEKICSLIDQDSKAKNELKIFFDLTSDDVLDAAKEDDDDFTYMEEEEETEDSGIIRSAIQKVIKPLLGNKPKPHEMSLPIQKWLKAYCYTKVNEGKKLSDEQALIADVLLPIIGNQFDAEIKKIGELMIFEQFAQYTRGIRAIMLNGIPTRYKKFRAYLNKSKVEGCNLPLLRDLIQNKQGRELHFQEQSLLLGFINTLVKQIKISTNKQISHVYVDAYEEAARPIIGVDEATDFSICEIYAMQSLLKIEFNSLTLCGDRMQRITDCGIKTWEELENVVPNPVPFEMVKSYRQSTKVLEVAKKLCIDSLGETPNYKAFMTSKKVPAPLIYVDEDESEKITWISERIAEVFRAYGDNLPSIAIFVTDKGYIPRFMERLQDTEFFKTKKIKVLDGTDKETVSDKHICVYPIDVVKGMEFDVVFFHNIDKFNNDDILKRYIYVGVSRAAFFLGVTMVQEKEEISKYFVKNKDWFKI</sequence>
<dbReference type="Gene3D" id="3.40.50.300">
    <property type="entry name" value="P-loop containing nucleotide triphosphate hydrolases"/>
    <property type="match status" value="2"/>
</dbReference>
<proteinExistence type="predicted"/>
<dbReference type="Proteomes" id="UP000184130">
    <property type="component" value="Unassembled WGS sequence"/>
</dbReference>
<keyword evidence="2" id="KW-0175">Coiled coil</keyword>
<reference evidence="4 5" key="1">
    <citation type="submission" date="2016-11" db="EMBL/GenBank/DDBJ databases">
        <authorList>
            <person name="Jaros S."/>
            <person name="Januszkiewicz K."/>
            <person name="Wedrychowicz H."/>
        </authorList>
    </citation>
    <scope>NUCLEOTIDE SEQUENCE [LARGE SCALE GENOMIC DNA]</scope>
    <source>
        <strain evidence="4 5">KHT3</strain>
    </source>
</reference>
<evidence type="ECO:0000313" key="4">
    <source>
        <dbReference type="EMBL" id="SHK42782.1"/>
    </source>
</evidence>
<protein>
    <recommendedName>
        <fullName evidence="1">DNA 3'-5' helicase II</fullName>
    </recommendedName>
</protein>
<dbReference type="PANTHER" id="PTHR11070:SF2">
    <property type="entry name" value="ATP-DEPENDENT DNA HELICASE SRS2"/>
    <property type="match status" value="1"/>
</dbReference>
<name>A0A1M6SDE4_XYLRU</name>
<dbReference type="RefSeq" id="WP_073205002.1">
    <property type="nucleotide sequence ID" value="NZ_FRBD01000003.1"/>
</dbReference>
<feature type="region of interest" description="Disordered" evidence="3">
    <location>
        <begin position="78"/>
        <end position="144"/>
    </location>
</feature>
<dbReference type="GO" id="GO:0000725">
    <property type="term" value="P:recombinational repair"/>
    <property type="evidence" value="ECO:0007669"/>
    <property type="project" value="TreeGrafter"/>
</dbReference>
<dbReference type="EMBL" id="FRBD01000003">
    <property type="protein sequence ID" value="SHK42782.1"/>
    <property type="molecule type" value="Genomic_DNA"/>
</dbReference>
<dbReference type="InterPro" id="IPR000212">
    <property type="entry name" value="DNA_helicase_UvrD/REP"/>
</dbReference>
<feature type="compositionally biased region" description="Basic and acidic residues" evidence="3">
    <location>
        <begin position="183"/>
        <end position="195"/>
    </location>
</feature>
<dbReference type="InterPro" id="IPR027417">
    <property type="entry name" value="P-loop_NTPase"/>
</dbReference>
<accession>A0A1M6SDE4</accession>
<feature type="compositionally biased region" description="Basic and acidic residues" evidence="3">
    <location>
        <begin position="82"/>
        <end position="101"/>
    </location>
</feature>
<dbReference type="GO" id="GO:0005524">
    <property type="term" value="F:ATP binding"/>
    <property type="evidence" value="ECO:0007669"/>
    <property type="project" value="InterPro"/>
</dbReference>
<organism evidence="4 5">
    <name type="scientific">Xylanibacter ruminicola</name>
    <name type="common">Prevotella ruminicola</name>
    <dbReference type="NCBI Taxonomy" id="839"/>
    <lineage>
        <taxon>Bacteria</taxon>
        <taxon>Pseudomonadati</taxon>
        <taxon>Bacteroidota</taxon>
        <taxon>Bacteroidia</taxon>
        <taxon>Bacteroidales</taxon>
        <taxon>Prevotellaceae</taxon>
        <taxon>Xylanibacter</taxon>
    </lineage>
</organism>
<dbReference type="AlphaFoldDB" id="A0A1M6SDE4"/>
<evidence type="ECO:0000313" key="5">
    <source>
        <dbReference type="Proteomes" id="UP000184130"/>
    </source>
</evidence>
<dbReference type="GO" id="GO:0043138">
    <property type="term" value="F:3'-5' DNA helicase activity"/>
    <property type="evidence" value="ECO:0007669"/>
    <property type="project" value="TreeGrafter"/>
</dbReference>
<gene>
    <name evidence="4" type="ORF">SAMN05216463_103131</name>
</gene>
<evidence type="ECO:0000256" key="3">
    <source>
        <dbReference type="SAM" id="MobiDB-lite"/>
    </source>
</evidence>
<dbReference type="SUPFAM" id="SSF52540">
    <property type="entry name" value="P-loop containing nucleoside triphosphate hydrolases"/>
    <property type="match status" value="1"/>
</dbReference>
<evidence type="ECO:0000256" key="1">
    <source>
        <dbReference type="ARBA" id="ARBA00034923"/>
    </source>
</evidence>
<feature type="region of interest" description="Disordered" evidence="3">
    <location>
        <begin position="180"/>
        <end position="225"/>
    </location>
</feature>